<dbReference type="EMBL" id="UHHS01000001">
    <property type="protein sequence ID" value="SUO78722.1"/>
    <property type="molecule type" value="Genomic_DNA"/>
</dbReference>
<proteinExistence type="predicted"/>
<gene>
    <name evidence="2" type="ORF">NCTC1080_01657</name>
</gene>
<dbReference type="Proteomes" id="UP000254098">
    <property type="component" value="Unassembled WGS sequence"/>
</dbReference>
<feature type="domain" description="DUF4832" evidence="1">
    <location>
        <begin position="279"/>
        <end position="446"/>
    </location>
</feature>
<organism evidence="2 3">
    <name type="scientific">Streptococcus viridans</name>
    <dbReference type="NCBI Taxonomy" id="78535"/>
    <lineage>
        <taxon>Bacteria</taxon>
        <taxon>Bacillati</taxon>
        <taxon>Bacillota</taxon>
        <taxon>Bacilli</taxon>
        <taxon>Lactobacillales</taxon>
        <taxon>Streptococcaceae</taxon>
        <taxon>Streptococcus</taxon>
    </lineage>
</organism>
<dbReference type="SUPFAM" id="SSF51445">
    <property type="entry name" value="(Trans)glycosidases"/>
    <property type="match status" value="1"/>
</dbReference>
<dbReference type="InterPro" id="IPR017853">
    <property type="entry name" value="GH"/>
</dbReference>
<dbReference type="Gene3D" id="3.20.20.80">
    <property type="entry name" value="Glycosidases"/>
    <property type="match status" value="1"/>
</dbReference>
<keyword evidence="3" id="KW-1185">Reference proteome</keyword>
<reference evidence="2 3" key="1">
    <citation type="submission" date="2018-06" db="EMBL/GenBank/DDBJ databases">
        <authorList>
            <consortium name="Pathogen Informatics"/>
            <person name="Doyle S."/>
        </authorList>
    </citation>
    <scope>NUCLEOTIDE SEQUENCE [LARGE SCALE GENOMIC DNA]</scope>
    <source>
        <strain evidence="2 3">NCTC1080</strain>
    </source>
</reference>
<evidence type="ECO:0000259" key="1">
    <source>
        <dbReference type="Pfam" id="PF16116"/>
    </source>
</evidence>
<sequence length="460" mass="52337">MMRMSKIISICLSVLAALFICIAIFSPSLKKNRKRVEQNFTYSDKVVSNPLMGYAPSAKEPEVTKDIQLVYMDVTWKELEPQKGVYAWEALEEKNQLKRWLKEGKHVVLRFVLDYPRKATHEDIPSWLIKEMSDPGDRYTSSYGKGFSPNYEDKKLIHYYQKAVAEMGRRWSGSGQISFIELGVLGHWGEWHVNGEANIRKLPEADVREKYITPWINAFPEANILMRRPFVAAKKHGFGLYNDVVGDEESKKVWLNWIQSGGDYDQEDAKNGLVPMPNAWQTAPIGGELTSSATMKTLMGKKLKQIIKELQESHTTFLGPKIAEMIDNDDSSYNELLKNMGYRLWVPQMTLTSSKKSTQLSITLANKGVAPFYRNWKVKIYVQDKSGAIVESKTVPIELTKILPHKAQKVKISLSTANLTEQGRGYKVALGIVSPLTKKPAVHFANKGQERQKLLTLYED</sequence>
<accession>A0ABD7NG08</accession>
<dbReference type="InterPro" id="IPR032267">
    <property type="entry name" value="DUF4832"/>
</dbReference>
<evidence type="ECO:0000313" key="2">
    <source>
        <dbReference type="EMBL" id="SUO78722.1"/>
    </source>
</evidence>
<dbReference type="AlphaFoldDB" id="A0ABD7NG08"/>
<evidence type="ECO:0000313" key="3">
    <source>
        <dbReference type="Proteomes" id="UP000254098"/>
    </source>
</evidence>
<name>A0ABD7NG08_9STRE</name>
<dbReference type="Pfam" id="PF16116">
    <property type="entry name" value="DUF4832"/>
    <property type="match status" value="1"/>
</dbReference>
<protein>
    <submittedName>
        <fullName evidence="2">Signal peptide</fullName>
    </submittedName>
</protein>
<comment type="caution">
    <text evidence="2">The sequence shown here is derived from an EMBL/GenBank/DDBJ whole genome shotgun (WGS) entry which is preliminary data.</text>
</comment>